<gene>
    <name evidence="3" type="ORF">Mal15_02810</name>
    <name evidence="4" type="ORF">Mal15_15540</name>
</gene>
<proteinExistence type="predicted"/>
<keyword evidence="5" id="KW-1185">Reference proteome</keyword>
<evidence type="ECO:0000259" key="1">
    <source>
        <dbReference type="Pfam" id="PF01548"/>
    </source>
</evidence>
<protein>
    <submittedName>
        <fullName evidence="3">Transposase IS116/IS110/IS902 family protein</fullName>
    </submittedName>
</protein>
<dbReference type="Pfam" id="PF02371">
    <property type="entry name" value="Transposase_20"/>
    <property type="match status" value="1"/>
</dbReference>
<dbReference type="GO" id="GO:0003677">
    <property type="term" value="F:DNA binding"/>
    <property type="evidence" value="ECO:0007669"/>
    <property type="project" value="InterPro"/>
</dbReference>
<dbReference type="GO" id="GO:0006313">
    <property type="term" value="P:DNA transposition"/>
    <property type="evidence" value="ECO:0007669"/>
    <property type="project" value="InterPro"/>
</dbReference>
<evidence type="ECO:0000259" key="2">
    <source>
        <dbReference type="Pfam" id="PF02371"/>
    </source>
</evidence>
<dbReference type="Pfam" id="PF01548">
    <property type="entry name" value="DEDD_Tnp_IS110"/>
    <property type="match status" value="1"/>
</dbReference>
<sequence>MSAKRRYRRTSVKKISLETLKDLALEKAGAGTCVGLDIGKNEIVAVVRWADGAFECPWSVKNPSEITELIGLLKMLRETGDSLTIGLESTGTYGEVVRAAMTATSLEVHRISGKASSDYKEIFDGVPSQHDGKDAAIIAELTCFGKGTPWPFEPRSETNQEMRYQLQRLDVFDRHATEWCGRLEAVLAAHWPELSGLLSPKSSTLINIMLHYGSPARLAADVDAAKNLRLWGGSFLGARKIDQLIDSARTTQGVPVGEADLSWIQEIAKELKQSILQVKSSKKRLETIAQSHAGMSNYVDPVGAVTLCMIWSSVGDPRNYDSSGAFLKSLGLNLKELSSGKRQGQLGITKRGPSLARKFLYLWAMRALKRPELQRWYLDFQKVGRSTSTQHRKMKGLVALMRKLSRSLWYVCQHDQEFDYAKVFPGRPLEKRKRRRRNKRVAA</sequence>
<dbReference type="KEGG" id="smam:Mal15_02810"/>
<accession>A0A5B9M9L7</accession>
<dbReference type="Proteomes" id="UP000321353">
    <property type="component" value="Chromosome"/>
</dbReference>
<dbReference type="InterPro" id="IPR002525">
    <property type="entry name" value="Transp_IS110-like_N"/>
</dbReference>
<dbReference type="KEGG" id="smam:Mal15_15540"/>
<feature type="domain" description="Transposase IS110-like N-terminal" evidence="1">
    <location>
        <begin position="34"/>
        <end position="192"/>
    </location>
</feature>
<name>A0A5B9M9L7_9BACT</name>
<evidence type="ECO:0000313" key="4">
    <source>
        <dbReference type="EMBL" id="QEF97514.1"/>
    </source>
</evidence>
<dbReference type="EMBL" id="CP036264">
    <property type="protein sequence ID" value="QEF96254.1"/>
    <property type="molecule type" value="Genomic_DNA"/>
</dbReference>
<dbReference type="PANTHER" id="PTHR33055:SF17">
    <property type="entry name" value="THIRD ORF IN TRANSPOSON ISC1491"/>
    <property type="match status" value="1"/>
</dbReference>
<dbReference type="AlphaFoldDB" id="A0A5B9M9L7"/>
<dbReference type="EMBL" id="CP036264">
    <property type="protein sequence ID" value="QEF97514.1"/>
    <property type="molecule type" value="Genomic_DNA"/>
</dbReference>
<dbReference type="PANTHER" id="PTHR33055">
    <property type="entry name" value="TRANSPOSASE FOR INSERTION SEQUENCE ELEMENT IS1111A"/>
    <property type="match status" value="1"/>
</dbReference>
<dbReference type="GO" id="GO:0004803">
    <property type="term" value="F:transposase activity"/>
    <property type="evidence" value="ECO:0007669"/>
    <property type="project" value="InterPro"/>
</dbReference>
<organism evidence="3 5">
    <name type="scientific">Stieleria maiorica</name>
    <dbReference type="NCBI Taxonomy" id="2795974"/>
    <lineage>
        <taxon>Bacteria</taxon>
        <taxon>Pseudomonadati</taxon>
        <taxon>Planctomycetota</taxon>
        <taxon>Planctomycetia</taxon>
        <taxon>Pirellulales</taxon>
        <taxon>Pirellulaceae</taxon>
        <taxon>Stieleria</taxon>
    </lineage>
</organism>
<reference evidence="3 5" key="1">
    <citation type="submission" date="2019-02" db="EMBL/GenBank/DDBJ databases">
        <title>Planctomycetal bacteria perform biofilm scaping via a novel small molecule.</title>
        <authorList>
            <person name="Jeske O."/>
            <person name="Boedeker C."/>
            <person name="Wiegand S."/>
            <person name="Breitling P."/>
            <person name="Kallscheuer N."/>
            <person name="Jogler M."/>
            <person name="Rohde M."/>
            <person name="Petersen J."/>
            <person name="Medema M.H."/>
            <person name="Surup F."/>
            <person name="Jogler C."/>
        </authorList>
    </citation>
    <scope>NUCLEOTIDE SEQUENCE [LARGE SCALE GENOMIC DNA]</scope>
    <source>
        <strain evidence="3 5">Mal15</strain>
    </source>
</reference>
<feature type="domain" description="Transposase IS116/IS110/IS902 C-terminal" evidence="2">
    <location>
        <begin position="302"/>
        <end position="374"/>
    </location>
</feature>
<evidence type="ECO:0000313" key="5">
    <source>
        <dbReference type="Proteomes" id="UP000321353"/>
    </source>
</evidence>
<dbReference type="InterPro" id="IPR047650">
    <property type="entry name" value="Transpos_IS110"/>
</dbReference>
<evidence type="ECO:0000313" key="3">
    <source>
        <dbReference type="EMBL" id="QEF96254.1"/>
    </source>
</evidence>
<dbReference type="InterPro" id="IPR003346">
    <property type="entry name" value="Transposase_20"/>
</dbReference>